<dbReference type="Proteomes" id="UP001164761">
    <property type="component" value="Plasmid unnamed2"/>
</dbReference>
<evidence type="ECO:0000313" key="3">
    <source>
        <dbReference type="Proteomes" id="UP001164761"/>
    </source>
</evidence>
<organism evidence="2 3">
    <name type="scientific">Alicyclobacillus fastidiosus</name>
    <dbReference type="NCBI Taxonomy" id="392011"/>
    <lineage>
        <taxon>Bacteria</taxon>
        <taxon>Bacillati</taxon>
        <taxon>Bacillota</taxon>
        <taxon>Bacilli</taxon>
        <taxon>Bacillales</taxon>
        <taxon>Alicyclobacillaceae</taxon>
        <taxon>Alicyclobacillus</taxon>
    </lineage>
</organism>
<dbReference type="Pfam" id="PF04230">
    <property type="entry name" value="PS_pyruv_trans"/>
    <property type="match status" value="1"/>
</dbReference>
<evidence type="ECO:0000259" key="1">
    <source>
        <dbReference type="Pfam" id="PF04230"/>
    </source>
</evidence>
<feature type="domain" description="Polysaccharide pyruvyl transferase" evidence="1">
    <location>
        <begin position="14"/>
        <end position="285"/>
    </location>
</feature>
<geneLocation type="plasmid" evidence="2 3">
    <name>unnamed2</name>
</geneLocation>
<proteinExistence type="predicted"/>
<dbReference type="GO" id="GO:0016740">
    <property type="term" value="F:transferase activity"/>
    <property type="evidence" value="ECO:0007669"/>
    <property type="project" value="UniProtKB-KW"/>
</dbReference>
<keyword evidence="2" id="KW-0614">Plasmid</keyword>
<gene>
    <name evidence="2" type="ORF">NZD89_29020</name>
</gene>
<accession>A0ABY6ZS35</accession>
<dbReference type="EMBL" id="CP104069">
    <property type="protein sequence ID" value="WAH44961.1"/>
    <property type="molecule type" value="Genomic_DNA"/>
</dbReference>
<keyword evidence="2" id="KW-0808">Transferase</keyword>
<dbReference type="PANTHER" id="PTHR36836:SF1">
    <property type="entry name" value="COLANIC ACID BIOSYNTHESIS PROTEIN WCAK"/>
    <property type="match status" value="1"/>
</dbReference>
<dbReference type="InterPro" id="IPR007345">
    <property type="entry name" value="Polysacch_pyruvyl_Trfase"/>
</dbReference>
<name>A0ABY6ZS35_9BACL</name>
<dbReference type="RefSeq" id="WP_268008828.1">
    <property type="nucleotide sequence ID" value="NZ_BSUT01000006.1"/>
</dbReference>
<evidence type="ECO:0000313" key="2">
    <source>
        <dbReference type="EMBL" id="WAH44961.1"/>
    </source>
</evidence>
<reference evidence="2" key="1">
    <citation type="submission" date="2022-08" db="EMBL/GenBank/DDBJ databases">
        <title>Alicyclobacillus fastidiosus DSM 17978, complete genome.</title>
        <authorList>
            <person name="Wang Q."/>
            <person name="Cai R."/>
            <person name="Wang Z."/>
        </authorList>
    </citation>
    <scope>NUCLEOTIDE SEQUENCE</scope>
    <source>
        <strain evidence="2">DSM 17978</strain>
        <plasmid evidence="2">unnamed2</plasmid>
    </source>
</reference>
<protein>
    <submittedName>
        <fullName evidence="2">Polysaccharide pyruvyl transferase family protein</fullName>
    </submittedName>
</protein>
<dbReference type="PANTHER" id="PTHR36836">
    <property type="entry name" value="COLANIC ACID BIOSYNTHESIS PROTEIN WCAK"/>
    <property type="match status" value="1"/>
</dbReference>
<sequence>MKKILYLGWIGFNNLGDELMVTMFQQLSLKYLNPNQYVIIPSVPGVDIQNLSSYDTVVMGGGSLLIPGYLDILYKAVEHQKQVIIWGSGHDRLDRFHIDATGSIQSDLSQENLDNRKSVATVIKNSLYCGVRGPLTFQYLQQVGAPMQNVNVSGDPGLLLTPDSSSFVQQTNKERWIGINWGTAYNRIYGQKELEVEDHLARTAKKLIKDGYKLHLFVVWGPDRAPCKRLYEKIGEPDKTVLDLELHDPAKLLNLIRHFMVTINFKLHANVVSAVANTPFVCLGYRFKSFDFGHSLGLGKYVVPTDSDTLTEDILKLVSDAQESHHEIIEKIRFCTQSVRRDLERPFAQKLF</sequence>
<keyword evidence="3" id="KW-1185">Reference proteome</keyword>